<gene>
    <name evidence="1" type="ORF">ACNJC6_02144</name>
</gene>
<evidence type="ECO:0000313" key="1">
    <source>
        <dbReference type="EMBL" id="SJX22501.1"/>
    </source>
</evidence>
<dbReference type="AlphaFoldDB" id="A0A1R7QE48"/>
<dbReference type="EMBL" id="FUUY01000006">
    <property type="protein sequence ID" value="SJX22501.1"/>
    <property type="molecule type" value="Genomic_DNA"/>
</dbReference>
<proteinExistence type="predicted"/>
<evidence type="ECO:0000313" key="2">
    <source>
        <dbReference type="Proteomes" id="UP000196240"/>
    </source>
</evidence>
<name>A0A1R7QE48_ACIJO</name>
<sequence length="159" mass="18501">MQPFFFISPLQSLVMQFFDLSRQFNLSNILTPYKTLEYLARQEWFLSKVRVEHDCLSDNDMVEGQVVLKSNQNIQIELEWLIQDTGHELLVQFKGIETAASEETFVLVKGAQLIDESQQPLSAGALSLWIDGTLFPMLPQLRKQIKARLNLWDYVEYED</sequence>
<organism evidence="1 2">
    <name type="scientific">Acinetobacter johnsonii</name>
    <dbReference type="NCBI Taxonomy" id="40214"/>
    <lineage>
        <taxon>Bacteria</taxon>
        <taxon>Pseudomonadati</taxon>
        <taxon>Pseudomonadota</taxon>
        <taxon>Gammaproteobacteria</taxon>
        <taxon>Moraxellales</taxon>
        <taxon>Moraxellaceae</taxon>
        <taxon>Acinetobacter</taxon>
    </lineage>
</organism>
<reference evidence="1 2" key="1">
    <citation type="submission" date="2017-02" db="EMBL/GenBank/DDBJ databases">
        <authorList>
            <person name="Peterson S.W."/>
        </authorList>
    </citation>
    <scope>NUCLEOTIDE SEQUENCE [LARGE SCALE GENOMIC DNA]</scope>
    <source>
        <strain evidence="1">C6</strain>
    </source>
</reference>
<dbReference type="Proteomes" id="UP000196240">
    <property type="component" value="Unassembled WGS sequence"/>
</dbReference>
<accession>A0A1R7QE48</accession>
<protein>
    <submittedName>
        <fullName evidence="1">Uncharacterized protein</fullName>
    </submittedName>
</protein>